<keyword evidence="6" id="KW-1185">Reference proteome</keyword>
<dbReference type="Proteomes" id="UP000001542">
    <property type="component" value="Unassembled WGS sequence"/>
</dbReference>
<dbReference type="Gene3D" id="1.20.1270.10">
    <property type="match status" value="1"/>
</dbReference>
<dbReference type="Gene3D" id="3.90.640.10">
    <property type="entry name" value="Actin, Chain A, domain 4"/>
    <property type="match status" value="1"/>
</dbReference>
<dbReference type="KEGG" id="tva:4757134"/>
<keyword evidence="4" id="KW-0732">Signal</keyword>
<dbReference type="AlphaFoldDB" id="A2F6W8"/>
<dbReference type="InterPro" id="IPR029048">
    <property type="entry name" value="HSP70_C_sf"/>
</dbReference>
<dbReference type="InParanoid" id="A2F6W8"/>
<reference evidence="5" key="2">
    <citation type="journal article" date="2007" name="Science">
        <title>Draft genome sequence of the sexually transmitted pathogen Trichomonas vaginalis.</title>
        <authorList>
            <person name="Carlton J.M."/>
            <person name="Hirt R.P."/>
            <person name="Silva J.C."/>
            <person name="Delcher A.L."/>
            <person name="Schatz M."/>
            <person name="Zhao Q."/>
            <person name="Wortman J.R."/>
            <person name="Bidwell S.L."/>
            <person name="Alsmark U.C.M."/>
            <person name="Besteiro S."/>
            <person name="Sicheritz-Ponten T."/>
            <person name="Noel C.J."/>
            <person name="Dacks J.B."/>
            <person name="Foster P.G."/>
            <person name="Simillion C."/>
            <person name="Van de Peer Y."/>
            <person name="Miranda-Saavedra D."/>
            <person name="Barton G.J."/>
            <person name="Westrop G.D."/>
            <person name="Mueller S."/>
            <person name="Dessi D."/>
            <person name="Fiori P.L."/>
            <person name="Ren Q."/>
            <person name="Paulsen I."/>
            <person name="Zhang H."/>
            <person name="Bastida-Corcuera F.D."/>
            <person name="Simoes-Barbosa A."/>
            <person name="Brown M.T."/>
            <person name="Hayes R.D."/>
            <person name="Mukherjee M."/>
            <person name="Okumura C.Y."/>
            <person name="Schneider R."/>
            <person name="Smith A.J."/>
            <person name="Vanacova S."/>
            <person name="Villalvazo M."/>
            <person name="Haas B.J."/>
            <person name="Pertea M."/>
            <person name="Feldblyum T.V."/>
            <person name="Utterback T.R."/>
            <person name="Shu C.L."/>
            <person name="Osoegawa K."/>
            <person name="de Jong P.J."/>
            <person name="Hrdy I."/>
            <person name="Horvathova L."/>
            <person name="Zubacova Z."/>
            <person name="Dolezal P."/>
            <person name="Malik S.B."/>
            <person name="Logsdon J.M. Jr."/>
            <person name="Henze K."/>
            <person name="Gupta A."/>
            <person name="Wang C.C."/>
            <person name="Dunne R.L."/>
            <person name="Upcroft J.A."/>
            <person name="Upcroft P."/>
            <person name="White O."/>
            <person name="Salzberg S.L."/>
            <person name="Tang P."/>
            <person name="Chiu C.-H."/>
            <person name="Lee Y.-S."/>
            <person name="Embley T.M."/>
            <person name="Coombs G.H."/>
            <person name="Mottram J.C."/>
            <person name="Tachezy J."/>
            <person name="Fraser-Liggett C.M."/>
            <person name="Johnson P.J."/>
        </authorList>
    </citation>
    <scope>NUCLEOTIDE SEQUENCE [LARGE SCALE GENOMIC DNA]</scope>
    <source>
        <strain evidence="5">G3</strain>
    </source>
</reference>
<dbReference type="PANTHER" id="PTHR45639:SF3">
    <property type="entry name" value="HYPOXIA UP-REGULATED PROTEIN 1"/>
    <property type="match status" value="1"/>
</dbReference>
<dbReference type="GO" id="GO:0005524">
    <property type="term" value="F:ATP binding"/>
    <property type="evidence" value="ECO:0007669"/>
    <property type="project" value="UniProtKB-KW"/>
</dbReference>
<dbReference type="Gene3D" id="3.30.420.40">
    <property type="match status" value="2"/>
</dbReference>
<dbReference type="eggNOG" id="KOG0103">
    <property type="taxonomic scope" value="Eukaryota"/>
</dbReference>
<dbReference type="InterPro" id="IPR013126">
    <property type="entry name" value="Hsp_70_fam"/>
</dbReference>
<dbReference type="FunFam" id="3.90.640.10:FF:000070">
    <property type="entry name" value="DnaK protein"/>
    <property type="match status" value="1"/>
</dbReference>
<dbReference type="PANTHER" id="PTHR45639">
    <property type="entry name" value="HSC70CB, ISOFORM G-RELATED"/>
    <property type="match status" value="1"/>
</dbReference>
<dbReference type="STRING" id="5722.A2F6W8"/>
<feature type="signal peptide" evidence="4">
    <location>
        <begin position="1"/>
        <end position="15"/>
    </location>
</feature>
<feature type="chain" id="PRO_5012881017" evidence="4">
    <location>
        <begin position="16"/>
        <end position="682"/>
    </location>
</feature>
<dbReference type="GO" id="GO:0000774">
    <property type="term" value="F:adenyl-nucleotide exchange factor activity"/>
    <property type="evidence" value="ECO:0000318"/>
    <property type="project" value="GO_Central"/>
</dbReference>
<dbReference type="OrthoDB" id="434160at2759"/>
<dbReference type="SUPFAM" id="SSF53067">
    <property type="entry name" value="Actin-like ATPase domain"/>
    <property type="match status" value="2"/>
</dbReference>
<keyword evidence="1" id="KW-0547">Nucleotide-binding</keyword>
<dbReference type="VEuPathDB" id="TrichDB:TVAG_181860"/>
<dbReference type="VEuPathDB" id="TrichDB:TVAGG3_0007480"/>
<dbReference type="GO" id="GO:0034663">
    <property type="term" value="C:endoplasmic reticulum chaperone complex"/>
    <property type="evidence" value="ECO:0000318"/>
    <property type="project" value="GO_Central"/>
</dbReference>
<dbReference type="InterPro" id="IPR043129">
    <property type="entry name" value="ATPase_NBD"/>
</dbReference>
<dbReference type="SMR" id="A2F6W8"/>
<gene>
    <name evidence="5" type="ORF">TVAG_181860</name>
</gene>
<keyword evidence="3" id="KW-0143">Chaperone</keyword>
<dbReference type="SUPFAM" id="SSF100934">
    <property type="entry name" value="Heat shock protein 70kD (HSP70), C-terminal subdomain"/>
    <property type="match status" value="1"/>
</dbReference>
<sequence>MLFLFSLFVSSTIVAIDIGSEHMAIAAISQGKHVEIIMNQFSKRLTPSIISLQSNLPLSAEYSESVDRKIGVYAIPQLERNSSSVIRNFPQTIGRICDEKLDTLLKNRWYDFQFINNRVNGLETHISLAMMIEEALIFAQEQLNIPKINDIVITIPSYFSDSQRTQYLAAAKLLGLNVLQIYDEKVSFATFYSVEKTSSFRNTPKTVGFLDFGAGKLSFSGMKFTQSGTKTVVDDLEYYWNEEIGGIDFDVAIAKAIKQKYHIENDSYQLLTTAQKVKHLLTLSDEANVSSDATSERIIFTRSEMNEAVQPILEKIDKFIDQVKLEYDSIELLGGATRIPAFIEHVEKKIGNTSRTLNSDEALVTGAAYAAGLQTKIFHSQPVVFHKKLPYDVILSLPDKNITLFKKGILMSKVKSAKFDVVNKFSLIYASPIPLGASKVLATWDIIIDDTVSRQMKALIKFKFDDNGILVIAESKVAKITNGNAYINTLTLKLVDTPFDDSDYANDMNKAFIAALTSYTKKNRIIAKAKNDFESLLYDVKNGLAGDYLKCMRQDEKDALERVFKVCENWAKSVANATETEYNEYRTKLNELAQPIKKRFQIRESLKEAITLLRSTIKEADKASKNCEIRQEIKQTTSFLKEWIKTKLENIPPEGPSFTVEDVEQKRYLLQSLMSSCQNKEL</sequence>
<dbReference type="EMBL" id="DS113641">
    <property type="protein sequence ID" value="EAX99329.1"/>
    <property type="molecule type" value="Genomic_DNA"/>
</dbReference>
<protein>
    <submittedName>
        <fullName evidence="5">DnaK protein</fullName>
    </submittedName>
</protein>
<dbReference type="RefSeq" id="XP_001312259.1">
    <property type="nucleotide sequence ID" value="XM_001312258.1"/>
</dbReference>
<evidence type="ECO:0000256" key="4">
    <source>
        <dbReference type="SAM" id="SignalP"/>
    </source>
</evidence>
<evidence type="ECO:0000313" key="6">
    <source>
        <dbReference type="Proteomes" id="UP000001542"/>
    </source>
</evidence>
<organism evidence="5 6">
    <name type="scientific">Trichomonas vaginalis (strain ATCC PRA-98 / G3)</name>
    <dbReference type="NCBI Taxonomy" id="412133"/>
    <lineage>
        <taxon>Eukaryota</taxon>
        <taxon>Metamonada</taxon>
        <taxon>Parabasalia</taxon>
        <taxon>Trichomonadida</taxon>
        <taxon>Trichomonadidae</taxon>
        <taxon>Trichomonas</taxon>
    </lineage>
</organism>
<dbReference type="Pfam" id="PF00012">
    <property type="entry name" value="HSP70"/>
    <property type="match status" value="1"/>
</dbReference>
<evidence type="ECO:0000256" key="3">
    <source>
        <dbReference type="ARBA" id="ARBA00023186"/>
    </source>
</evidence>
<accession>A2F6W8</accession>
<proteinExistence type="predicted"/>
<dbReference type="PRINTS" id="PR00301">
    <property type="entry name" value="HEATSHOCK70"/>
</dbReference>
<keyword evidence="2" id="KW-0067">ATP-binding</keyword>
<evidence type="ECO:0000256" key="2">
    <source>
        <dbReference type="ARBA" id="ARBA00022840"/>
    </source>
</evidence>
<name>A2F6W8_TRIV3</name>
<evidence type="ECO:0000313" key="5">
    <source>
        <dbReference type="EMBL" id="EAX99329.1"/>
    </source>
</evidence>
<dbReference type="GO" id="GO:0140662">
    <property type="term" value="F:ATP-dependent protein folding chaperone"/>
    <property type="evidence" value="ECO:0007669"/>
    <property type="project" value="InterPro"/>
</dbReference>
<reference evidence="5" key="1">
    <citation type="submission" date="2006-10" db="EMBL/GenBank/DDBJ databases">
        <authorList>
            <person name="Amadeo P."/>
            <person name="Zhao Q."/>
            <person name="Wortman J."/>
            <person name="Fraser-Liggett C."/>
            <person name="Carlton J."/>
        </authorList>
    </citation>
    <scope>NUCLEOTIDE SEQUENCE</scope>
    <source>
        <strain evidence="5">G3</strain>
    </source>
</reference>
<evidence type="ECO:0000256" key="1">
    <source>
        <dbReference type="ARBA" id="ARBA00022741"/>
    </source>
</evidence>